<dbReference type="AlphaFoldDB" id="A0AAW0QLN9"/>
<protein>
    <submittedName>
        <fullName evidence="2">Uncharacterized protein</fullName>
    </submittedName>
</protein>
<organism evidence="2 3">
    <name type="scientific">Apiospora kogelbergensis</name>
    <dbReference type="NCBI Taxonomy" id="1337665"/>
    <lineage>
        <taxon>Eukaryota</taxon>
        <taxon>Fungi</taxon>
        <taxon>Dikarya</taxon>
        <taxon>Ascomycota</taxon>
        <taxon>Pezizomycotina</taxon>
        <taxon>Sordariomycetes</taxon>
        <taxon>Xylariomycetidae</taxon>
        <taxon>Amphisphaeriales</taxon>
        <taxon>Apiosporaceae</taxon>
        <taxon>Apiospora</taxon>
    </lineage>
</organism>
<accession>A0AAW0QLN9</accession>
<feature type="transmembrane region" description="Helical" evidence="1">
    <location>
        <begin position="102"/>
        <end position="123"/>
    </location>
</feature>
<name>A0AAW0QLN9_9PEZI</name>
<feature type="transmembrane region" description="Helical" evidence="1">
    <location>
        <begin position="169"/>
        <end position="190"/>
    </location>
</feature>
<keyword evidence="1" id="KW-0812">Transmembrane</keyword>
<keyword evidence="3" id="KW-1185">Reference proteome</keyword>
<gene>
    <name evidence="2" type="ORF">PG999_009683</name>
</gene>
<comment type="caution">
    <text evidence="2">The sequence shown here is derived from an EMBL/GenBank/DDBJ whole genome shotgun (WGS) entry which is preliminary data.</text>
</comment>
<proteinExistence type="predicted"/>
<keyword evidence="1" id="KW-1133">Transmembrane helix</keyword>
<evidence type="ECO:0000313" key="3">
    <source>
        <dbReference type="Proteomes" id="UP001392437"/>
    </source>
</evidence>
<sequence length="308" mass="34182">MTLKNIQVIPLKSRHALAKPPSLHLLSLVQQLPRTRPGALVDRLFGGSFALFYVSGCVLVICRMAYLHLHGLTPPPALDVLDGSGSLWEAWFVTAVNEKLPFHYLVGQCFVIFAVAFGARAFAGDPSCAWSSHLEVYSIFAFVSLHHEQGRLATMTPHKRKKTLQAAKIVTTLLLMGMLYMAFSMVPQHLSNVGEDWKWARDPNLPKWLILSSLYLILFDLLMIVWACALLPVLAFAVLASFLLCFAQSRDINVRVCGKDDEDVRWAYKEGGSGTEGVTDSGHVRPRSLKQKVAGLGESMLSFLARQM</sequence>
<evidence type="ECO:0000313" key="2">
    <source>
        <dbReference type="EMBL" id="KAK8106324.1"/>
    </source>
</evidence>
<dbReference type="Proteomes" id="UP001392437">
    <property type="component" value="Unassembled WGS sequence"/>
</dbReference>
<dbReference type="EMBL" id="JAQQWP010000008">
    <property type="protein sequence ID" value="KAK8106324.1"/>
    <property type="molecule type" value="Genomic_DNA"/>
</dbReference>
<keyword evidence="1" id="KW-0472">Membrane</keyword>
<evidence type="ECO:0000256" key="1">
    <source>
        <dbReference type="SAM" id="Phobius"/>
    </source>
</evidence>
<feature type="transmembrane region" description="Helical" evidence="1">
    <location>
        <begin position="210"/>
        <end position="243"/>
    </location>
</feature>
<reference evidence="2 3" key="1">
    <citation type="submission" date="2023-01" db="EMBL/GenBank/DDBJ databases">
        <title>Analysis of 21 Apiospora genomes using comparative genomics revels a genus with tremendous synthesis potential of carbohydrate active enzymes and secondary metabolites.</title>
        <authorList>
            <person name="Sorensen T."/>
        </authorList>
    </citation>
    <scope>NUCLEOTIDE SEQUENCE [LARGE SCALE GENOMIC DNA]</scope>
    <source>
        <strain evidence="2 3">CBS 117206</strain>
    </source>
</reference>
<feature type="transmembrane region" description="Helical" evidence="1">
    <location>
        <begin position="44"/>
        <end position="66"/>
    </location>
</feature>